<feature type="signal peptide" evidence="13">
    <location>
        <begin position="1"/>
        <end position="26"/>
    </location>
</feature>
<dbReference type="InterPro" id="IPR000209">
    <property type="entry name" value="Peptidase_S8/S53_dom"/>
</dbReference>
<reference evidence="15 16" key="1">
    <citation type="journal article" date="2010" name="Int. J. Syst. Evol. Microbiol.">
        <title>Bacillus horneckiae sp. nov., isolated from a spacecraft-assembly clean room.</title>
        <authorList>
            <person name="Vaishampayan P."/>
            <person name="Probst A."/>
            <person name="Krishnamurthi S."/>
            <person name="Ghosh S."/>
            <person name="Osman S."/>
            <person name="McDowall A."/>
            <person name="Ruckmani A."/>
            <person name="Mayilraj S."/>
            <person name="Venkateswaran K."/>
        </authorList>
    </citation>
    <scope>NUCLEOTIDE SEQUENCE [LARGE SCALE GENOMIC DNA]</scope>
    <source>
        <strain evidence="16">1PO1SC</strain>
    </source>
</reference>
<dbReference type="AlphaFoldDB" id="A0A2N0ZN02"/>
<organism evidence="15 16">
    <name type="scientific">Cytobacillus horneckiae</name>
    <dbReference type="NCBI Taxonomy" id="549687"/>
    <lineage>
        <taxon>Bacteria</taxon>
        <taxon>Bacillati</taxon>
        <taxon>Bacillota</taxon>
        <taxon>Bacilli</taxon>
        <taxon>Bacillales</taxon>
        <taxon>Bacillaceae</taxon>
        <taxon>Cytobacillus</taxon>
    </lineage>
</organism>
<dbReference type="EMBL" id="PISD01000003">
    <property type="protein sequence ID" value="PKG30877.1"/>
    <property type="molecule type" value="Genomic_DNA"/>
</dbReference>
<comment type="subcellular location">
    <subcellularLocation>
        <location evidence="2">Secreted</location>
    </subcellularLocation>
</comment>
<dbReference type="Gene3D" id="2.60.40.10">
    <property type="entry name" value="Immunoglobulins"/>
    <property type="match status" value="1"/>
</dbReference>
<evidence type="ECO:0000256" key="7">
    <source>
        <dbReference type="ARBA" id="ARBA00022801"/>
    </source>
</evidence>
<dbReference type="CDD" id="cd07477">
    <property type="entry name" value="Peptidases_S8_Subtilisin_subset"/>
    <property type="match status" value="1"/>
</dbReference>
<keyword evidence="7 10" id="KW-0378">Hydrolase</keyword>
<dbReference type="GO" id="GO:0046872">
    <property type="term" value="F:metal ion binding"/>
    <property type="evidence" value="ECO:0007669"/>
    <property type="project" value="UniProtKB-KW"/>
</dbReference>
<comment type="caution">
    <text evidence="15">The sequence shown here is derived from an EMBL/GenBank/DDBJ whole genome shotgun (WGS) entry which is preliminary data.</text>
</comment>
<dbReference type="PROSITE" id="PS00138">
    <property type="entry name" value="SUBTILASE_SER"/>
    <property type="match status" value="1"/>
</dbReference>
<dbReference type="GO" id="GO:0006508">
    <property type="term" value="P:proteolysis"/>
    <property type="evidence" value="ECO:0007669"/>
    <property type="project" value="UniProtKB-KW"/>
</dbReference>
<dbReference type="SUPFAM" id="SSF49464">
    <property type="entry name" value="Carboxypeptidase regulatory domain-like"/>
    <property type="match status" value="1"/>
</dbReference>
<feature type="compositionally biased region" description="Basic and acidic residues" evidence="12">
    <location>
        <begin position="324"/>
        <end position="336"/>
    </location>
</feature>
<evidence type="ECO:0000256" key="6">
    <source>
        <dbReference type="ARBA" id="ARBA00022723"/>
    </source>
</evidence>
<comment type="similarity">
    <text evidence="3 10 11">Belongs to the peptidase S8 family.</text>
</comment>
<comment type="cofactor">
    <cofactor evidence="1">
        <name>Ca(2+)</name>
        <dbReference type="ChEBI" id="CHEBI:29108"/>
    </cofactor>
</comment>
<evidence type="ECO:0000256" key="5">
    <source>
        <dbReference type="ARBA" id="ARBA00022670"/>
    </source>
</evidence>
<name>A0A2N0ZN02_9BACI</name>
<evidence type="ECO:0000256" key="3">
    <source>
        <dbReference type="ARBA" id="ARBA00011073"/>
    </source>
</evidence>
<dbReference type="PANTHER" id="PTHR43806:SF11">
    <property type="entry name" value="CEREVISIN-RELATED"/>
    <property type="match status" value="1"/>
</dbReference>
<dbReference type="InterPro" id="IPR034202">
    <property type="entry name" value="Subtilisin_Carlsberg-like"/>
</dbReference>
<dbReference type="RefSeq" id="WP_101226187.1">
    <property type="nucleotide sequence ID" value="NZ_JARSFA010000064.1"/>
</dbReference>
<dbReference type="GO" id="GO:0005576">
    <property type="term" value="C:extracellular region"/>
    <property type="evidence" value="ECO:0007669"/>
    <property type="project" value="UniProtKB-SubCell"/>
</dbReference>
<dbReference type="InterPro" id="IPR036852">
    <property type="entry name" value="Peptidase_S8/S53_dom_sf"/>
</dbReference>
<evidence type="ECO:0000256" key="9">
    <source>
        <dbReference type="ARBA" id="ARBA00022837"/>
    </source>
</evidence>
<dbReference type="GO" id="GO:0004252">
    <property type="term" value="F:serine-type endopeptidase activity"/>
    <property type="evidence" value="ECO:0007669"/>
    <property type="project" value="UniProtKB-UniRule"/>
</dbReference>
<dbReference type="InterPro" id="IPR023828">
    <property type="entry name" value="Peptidase_S8_Ser-AS"/>
</dbReference>
<keyword evidence="16" id="KW-1185">Reference proteome</keyword>
<evidence type="ECO:0000256" key="12">
    <source>
        <dbReference type="SAM" id="MobiDB-lite"/>
    </source>
</evidence>
<dbReference type="PROSITE" id="PS00137">
    <property type="entry name" value="SUBTILASE_HIS"/>
    <property type="match status" value="1"/>
</dbReference>
<dbReference type="PRINTS" id="PR00723">
    <property type="entry name" value="SUBTILISIN"/>
</dbReference>
<protein>
    <recommendedName>
        <fullName evidence="14">Peptidase S8/S53 domain-containing protein</fullName>
    </recommendedName>
</protein>
<dbReference type="InterPro" id="IPR008969">
    <property type="entry name" value="CarboxyPept-like_regulatory"/>
</dbReference>
<keyword evidence="8 10" id="KW-0720">Serine protease</keyword>
<feature type="active site" description="Charge relay system" evidence="10">
    <location>
        <position position="260"/>
    </location>
</feature>
<evidence type="ECO:0000256" key="13">
    <source>
        <dbReference type="SAM" id="SignalP"/>
    </source>
</evidence>
<feature type="active site" description="Charge relay system" evidence="10">
    <location>
        <position position="102"/>
    </location>
</feature>
<keyword evidence="4" id="KW-0964">Secreted</keyword>
<sequence length="542" mass="58708">MKIKKIVTSLVLSGMVITSLPYNAFASETVDKQIQTYVAQGNLSQPGYDLVGIDSLVAKGYTGKGVKIAVLDTGIASHSDLTIAGGVSTVDYTTSYQDDHGHGTHVAGIIGGKDNNTGITGIAPAAELYAVKVMNQNSEAFNADVIEGIRWAIDHDMDIINMSIGLNNENEEMKEILDEAYSKGILIVASAGNYGNVEATGDNVLYPAKYDSVIAVGAVNDSKIRWSNSATGSKVEVVAPGVNIYSTFLNNQFAKASGTSQAAPFVAGLLALYKEAYPELSNVEIRSLLQQNTEDLGIVGRDTEYGYGLVKIPSLPNQTVETPSENKEEAATKPNEDEVEVKEPSTFTLEFSQESYQVGDLLEINGVATDENGNPLANADVRLNIRGGEKFYLYSVKTNTNGEYHFSLDLSQLRFTATNYVVEATLSHESYEAQQIGSFEIGESQPEITIFQDSNQVTSGENLKASTTVLDENGNPYNGYITVILRNEQGKEVRKNYYLIKNGVYTYNFSTRILATGIYTLEVAPRYIDGVSSSVSFTVSPR</sequence>
<keyword evidence="9" id="KW-0106">Calcium</keyword>
<keyword evidence="6" id="KW-0479">Metal-binding</keyword>
<dbReference type="Pfam" id="PF00082">
    <property type="entry name" value="Peptidase_S8"/>
    <property type="match status" value="1"/>
</dbReference>
<gene>
    <name evidence="15" type="ORF">CWS20_00860</name>
</gene>
<dbReference type="SUPFAM" id="SSF52743">
    <property type="entry name" value="Subtilisin-like"/>
    <property type="match status" value="1"/>
</dbReference>
<keyword evidence="13" id="KW-0732">Signal</keyword>
<dbReference type="InterPro" id="IPR050131">
    <property type="entry name" value="Peptidase_S8_subtilisin-like"/>
</dbReference>
<feature type="chain" id="PRO_5014767850" description="Peptidase S8/S53 domain-containing protein" evidence="13">
    <location>
        <begin position="27"/>
        <end position="542"/>
    </location>
</feature>
<dbReference type="Gene3D" id="3.40.50.200">
    <property type="entry name" value="Peptidase S8/S53 domain"/>
    <property type="match status" value="1"/>
</dbReference>
<dbReference type="PROSITE" id="PS51892">
    <property type="entry name" value="SUBTILASE"/>
    <property type="match status" value="1"/>
</dbReference>
<feature type="region of interest" description="Disordered" evidence="12">
    <location>
        <begin position="316"/>
        <end position="341"/>
    </location>
</feature>
<evidence type="ECO:0000256" key="1">
    <source>
        <dbReference type="ARBA" id="ARBA00001913"/>
    </source>
</evidence>
<feature type="domain" description="Peptidase S8/S53" evidence="14">
    <location>
        <begin position="63"/>
        <end position="308"/>
    </location>
</feature>
<dbReference type="InterPro" id="IPR013783">
    <property type="entry name" value="Ig-like_fold"/>
</dbReference>
<evidence type="ECO:0000256" key="10">
    <source>
        <dbReference type="PROSITE-ProRule" id="PRU01240"/>
    </source>
</evidence>
<dbReference type="PROSITE" id="PS00136">
    <property type="entry name" value="SUBTILASE_ASP"/>
    <property type="match status" value="1"/>
</dbReference>
<evidence type="ECO:0000313" key="15">
    <source>
        <dbReference type="EMBL" id="PKG30877.1"/>
    </source>
</evidence>
<dbReference type="PANTHER" id="PTHR43806">
    <property type="entry name" value="PEPTIDASE S8"/>
    <property type="match status" value="1"/>
</dbReference>
<evidence type="ECO:0000256" key="11">
    <source>
        <dbReference type="RuleBase" id="RU003355"/>
    </source>
</evidence>
<dbReference type="InterPro" id="IPR022398">
    <property type="entry name" value="Peptidase_S8_His-AS"/>
</dbReference>
<dbReference type="InterPro" id="IPR015500">
    <property type="entry name" value="Peptidase_S8_subtilisin-rel"/>
</dbReference>
<evidence type="ECO:0000256" key="2">
    <source>
        <dbReference type="ARBA" id="ARBA00004613"/>
    </source>
</evidence>
<proteinExistence type="inferred from homology"/>
<evidence type="ECO:0000313" key="16">
    <source>
        <dbReference type="Proteomes" id="UP000233343"/>
    </source>
</evidence>
<dbReference type="InterPro" id="IPR023827">
    <property type="entry name" value="Peptidase_S8_Asp-AS"/>
</dbReference>
<keyword evidence="5 10" id="KW-0645">Protease</keyword>
<evidence type="ECO:0000259" key="14">
    <source>
        <dbReference type="Pfam" id="PF00082"/>
    </source>
</evidence>
<accession>A0A2N0ZN02</accession>
<evidence type="ECO:0000256" key="4">
    <source>
        <dbReference type="ARBA" id="ARBA00022525"/>
    </source>
</evidence>
<evidence type="ECO:0000256" key="8">
    <source>
        <dbReference type="ARBA" id="ARBA00022825"/>
    </source>
</evidence>
<dbReference type="Proteomes" id="UP000233343">
    <property type="component" value="Unassembled WGS sequence"/>
</dbReference>
<feature type="active site" description="Charge relay system" evidence="10">
    <location>
        <position position="72"/>
    </location>
</feature>